<dbReference type="RefSeq" id="WP_143846733.1">
    <property type="nucleotide sequence ID" value="NZ_VLXZ01000001.1"/>
</dbReference>
<accession>A0A554A3Y4</accession>
<dbReference type="InterPro" id="IPR036514">
    <property type="entry name" value="SGNH_hydro_sf"/>
</dbReference>
<dbReference type="AlphaFoldDB" id="A0A554A3Y4"/>
<protein>
    <submittedName>
        <fullName evidence="1">SGNH/GDSL hydrolase family protein</fullName>
    </submittedName>
</protein>
<dbReference type="EMBL" id="VLXZ01000001">
    <property type="protein sequence ID" value="TSB48388.1"/>
    <property type="molecule type" value="Genomic_DNA"/>
</dbReference>
<proteinExistence type="predicted"/>
<dbReference type="Gene3D" id="3.40.50.1110">
    <property type="entry name" value="SGNH hydrolase"/>
    <property type="match status" value="1"/>
</dbReference>
<comment type="caution">
    <text evidence="1">The sequence shown here is derived from an EMBL/GenBank/DDBJ whole genome shotgun (WGS) entry which is preliminary data.</text>
</comment>
<gene>
    <name evidence="1" type="ORF">FN960_02205</name>
</gene>
<name>A0A554A3Y4_9BACI</name>
<dbReference type="CDD" id="cd00229">
    <property type="entry name" value="SGNH_hydrolase"/>
    <property type="match status" value="1"/>
</dbReference>
<evidence type="ECO:0000313" key="2">
    <source>
        <dbReference type="Proteomes" id="UP000318521"/>
    </source>
</evidence>
<reference evidence="1 2" key="1">
    <citation type="submission" date="2019-07" db="EMBL/GenBank/DDBJ databases">
        <authorList>
            <person name="Park Y.J."/>
            <person name="Jeong S.E."/>
            <person name="Jung H.S."/>
        </authorList>
    </citation>
    <scope>NUCLEOTIDE SEQUENCE [LARGE SCALE GENOMIC DNA]</scope>
    <source>
        <strain evidence="2">P16(2019)</strain>
    </source>
</reference>
<dbReference type="GO" id="GO:0016787">
    <property type="term" value="F:hydrolase activity"/>
    <property type="evidence" value="ECO:0007669"/>
    <property type="project" value="UniProtKB-KW"/>
</dbReference>
<dbReference type="SUPFAM" id="SSF52266">
    <property type="entry name" value="SGNH hydrolase"/>
    <property type="match status" value="1"/>
</dbReference>
<evidence type="ECO:0000313" key="1">
    <source>
        <dbReference type="EMBL" id="TSB48388.1"/>
    </source>
</evidence>
<dbReference type="OrthoDB" id="2451965at2"/>
<organism evidence="1 2">
    <name type="scientific">Alkalicoccobacillus porphyridii</name>
    <dbReference type="NCBI Taxonomy" id="2597270"/>
    <lineage>
        <taxon>Bacteria</taxon>
        <taxon>Bacillati</taxon>
        <taxon>Bacillota</taxon>
        <taxon>Bacilli</taxon>
        <taxon>Bacillales</taxon>
        <taxon>Bacillaceae</taxon>
        <taxon>Alkalicoccobacillus</taxon>
    </lineage>
</organism>
<keyword evidence="2" id="KW-1185">Reference proteome</keyword>
<dbReference type="Proteomes" id="UP000318521">
    <property type="component" value="Unassembled WGS sequence"/>
</dbReference>
<keyword evidence="1" id="KW-0378">Hydrolase</keyword>
<sequence length="194" mass="21975">MLGQVLNNSNADTINITFFGSEAVDTSEDGTLTWPQLLEEELELDTIQVETNVITVGKKSTRDVLDSSELDLLLESEADIVFVESLTLNDNSFALPIEESEENLTYILEELTDVSPQSEIILLPSNPVPTPNYYQRQIDSLNDFGEETFVNYANHWNEWPNFTIEDLDGYVEKGIPTEEGHQLLADYMMNFITE</sequence>